<dbReference type="InterPro" id="IPR036271">
    <property type="entry name" value="Tet_transcr_reg_TetR-rel_C_sf"/>
</dbReference>
<dbReference type="GO" id="GO:0000976">
    <property type="term" value="F:transcription cis-regulatory region binding"/>
    <property type="evidence" value="ECO:0007669"/>
    <property type="project" value="TreeGrafter"/>
</dbReference>
<dbReference type="InterPro" id="IPR025996">
    <property type="entry name" value="MT1864/Rv1816-like_C"/>
</dbReference>
<dbReference type="PANTHER" id="PTHR30055">
    <property type="entry name" value="HTH-TYPE TRANSCRIPTIONAL REGULATOR RUTR"/>
    <property type="match status" value="1"/>
</dbReference>
<dbReference type="Proteomes" id="UP000239724">
    <property type="component" value="Unassembled WGS sequence"/>
</dbReference>
<dbReference type="EMBL" id="NHRY01000182">
    <property type="protein sequence ID" value="PPQ31843.1"/>
    <property type="molecule type" value="Genomic_DNA"/>
</dbReference>
<keyword evidence="2 4" id="KW-0238">DNA-binding</keyword>
<keyword evidence="7" id="KW-1185">Reference proteome</keyword>
<dbReference type="SUPFAM" id="SSF48498">
    <property type="entry name" value="Tetracyclin repressor-like, C-terminal domain"/>
    <property type="match status" value="1"/>
</dbReference>
<comment type="caution">
    <text evidence="6">The sequence shown here is derived from an EMBL/GenBank/DDBJ whole genome shotgun (WGS) entry which is preliminary data.</text>
</comment>
<sequence length="214" mass="22898">MSWSGSSNGGSGRRGYHHGNLREALIDAALELISAKGPAGFTIAEAARLAGVSPAAPYRHFRDADALLAEVATRGFDLFAARLAEAWNGGRPNPGRAFEDLGRAYLAFARQMPAYYIAMFDSRLAMDVHPGMQAAGDRAFNVLREAADQVAATLPPERRPPSLMMALHVWAMAHGIASLFVRTGPSRRKLPMPAEDLLEAGILIYLQSLGLAGG</sequence>
<gene>
    <name evidence="6" type="ORF">CCS01_16640</name>
</gene>
<dbReference type="InterPro" id="IPR050109">
    <property type="entry name" value="HTH-type_TetR-like_transc_reg"/>
</dbReference>
<reference evidence="6 7" key="1">
    <citation type="journal article" date="2018" name="Arch. Microbiol.">
        <title>New insights into the metabolic potential of the phototrophic purple bacterium Rhodopila globiformis DSM 161(T) from its draft genome sequence and evidence for a vanadium-dependent nitrogenase.</title>
        <authorList>
            <person name="Imhoff J.F."/>
            <person name="Rahn T."/>
            <person name="Kunzel S."/>
            <person name="Neulinger S.C."/>
        </authorList>
    </citation>
    <scope>NUCLEOTIDE SEQUENCE [LARGE SCALE GENOMIC DNA]</scope>
    <source>
        <strain evidence="6 7">DSM 161</strain>
    </source>
</reference>
<evidence type="ECO:0000256" key="4">
    <source>
        <dbReference type="PROSITE-ProRule" id="PRU00335"/>
    </source>
</evidence>
<proteinExistence type="predicted"/>
<feature type="domain" description="HTH tetR-type" evidence="5">
    <location>
        <begin position="19"/>
        <end position="79"/>
    </location>
</feature>
<dbReference type="AlphaFoldDB" id="A0A2S6NB49"/>
<evidence type="ECO:0000256" key="3">
    <source>
        <dbReference type="ARBA" id="ARBA00023163"/>
    </source>
</evidence>
<name>A0A2S6NB49_RHOGL</name>
<evidence type="ECO:0000259" key="5">
    <source>
        <dbReference type="PROSITE" id="PS50977"/>
    </source>
</evidence>
<organism evidence="6 7">
    <name type="scientific">Rhodopila globiformis</name>
    <name type="common">Rhodopseudomonas globiformis</name>
    <dbReference type="NCBI Taxonomy" id="1071"/>
    <lineage>
        <taxon>Bacteria</taxon>
        <taxon>Pseudomonadati</taxon>
        <taxon>Pseudomonadota</taxon>
        <taxon>Alphaproteobacteria</taxon>
        <taxon>Acetobacterales</taxon>
        <taxon>Acetobacteraceae</taxon>
        <taxon>Rhodopila</taxon>
    </lineage>
</organism>
<dbReference type="OrthoDB" id="7056813at2"/>
<dbReference type="Gene3D" id="1.10.357.10">
    <property type="entry name" value="Tetracycline Repressor, domain 2"/>
    <property type="match status" value="1"/>
</dbReference>
<dbReference type="InterPro" id="IPR009057">
    <property type="entry name" value="Homeodomain-like_sf"/>
</dbReference>
<protein>
    <submittedName>
        <fullName evidence="6">TetR family transcriptional regulator</fullName>
    </submittedName>
</protein>
<evidence type="ECO:0000256" key="1">
    <source>
        <dbReference type="ARBA" id="ARBA00023015"/>
    </source>
</evidence>
<accession>A0A2S6NB49</accession>
<evidence type="ECO:0000256" key="2">
    <source>
        <dbReference type="ARBA" id="ARBA00023125"/>
    </source>
</evidence>
<dbReference type="SUPFAM" id="SSF46689">
    <property type="entry name" value="Homeodomain-like"/>
    <property type="match status" value="1"/>
</dbReference>
<dbReference type="InterPro" id="IPR001647">
    <property type="entry name" value="HTH_TetR"/>
</dbReference>
<keyword evidence="3" id="KW-0804">Transcription</keyword>
<dbReference type="Pfam" id="PF00440">
    <property type="entry name" value="TetR_N"/>
    <property type="match status" value="1"/>
</dbReference>
<dbReference type="PROSITE" id="PS50977">
    <property type="entry name" value="HTH_TETR_2"/>
    <property type="match status" value="1"/>
</dbReference>
<feature type="DNA-binding region" description="H-T-H motif" evidence="4">
    <location>
        <begin position="42"/>
        <end position="61"/>
    </location>
</feature>
<dbReference type="GO" id="GO:0003700">
    <property type="term" value="F:DNA-binding transcription factor activity"/>
    <property type="evidence" value="ECO:0007669"/>
    <property type="project" value="TreeGrafter"/>
</dbReference>
<dbReference type="Pfam" id="PF13305">
    <property type="entry name" value="TetR_C_33"/>
    <property type="match status" value="1"/>
</dbReference>
<evidence type="ECO:0000313" key="7">
    <source>
        <dbReference type="Proteomes" id="UP000239724"/>
    </source>
</evidence>
<evidence type="ECO:0000313" key="6">
    <source>
        <dbReference type="EMBL" id="PPQ31843.1"/>
    </source>
</evidence>
<keyword evidence="1" id="KW-0805">Transcription regulation</keyword>
<dbReference type="PRINTS" id="PR00455">
    <property type="entry name" value="HTHTETR"/>
</dbReference>
<dbReference type="PANTHER" id="PTHR30055:SF220">
    <property type="entry name" value="TETR-FAMILY REGULATORY PROTEIN"/>
    <property type="match status" value="1"/>
</dbReference>